<evidence type="ECO:0000313" key="2">
    <source>
        <dbReference type="EMBL" id="KFA66071.1"/>
    </source>
</evidence>
<name>A0A084QQ36_STAC4</name>
<dbReference type="AlphaFoldDB" id="A0A084QQ36"/>
<dbReference type="EMBL" id="KL660501">
    <property type="protein sequence ID" value="KFA66071.1"/>
    <property type="molecule type" value="Genomic_DNA"/>
</dbReference>
<organism evidence="2 3">
    <name type="scientific">Stachybotrys chlorohalonatus (strain IBT 40285)</name>
    <dbReference type="NCBI Taxonomy" id="1283841"/>
    <lineage>
        <taxon>Eukaryota</taxon>
        <taxon>Fungi</taxon>
        <taxon>Dikarya</taxon>
        <taxon>Ascomycota</taxon>
        <taxon>Pezizomycotina</taxon>
        <taxon>Sordariomycetes</taxon>
        <taxon>Hypocreomycetidae</taxon>
        <taxon>Hypocreales</taxon>
        <taxon>Stachybotryaceae</taxon>
        <taxon>Stachybotrys</taxon>
    </lineage>
</organism>
<dbReference type="Proteomes" id="UP000028524">
    <property type="component" value="Unassembled WGS sequence"/>
</dbReference>
<sequence length="322" mass="36168">MVTFQPSLEGNHEAADRVFVTGGDFVSNDWNKCVDDNGTNFHHQTDGRDMGDSYDPCNHEDMENEDNRVEDEEADHIKTGNEYDYTWNVGDWIDFKMSCESIDDQSMASTTQDQGQSEVNHSTVIVGNSPSLGVSDVAGKLANLEKLMSSQYDTMFSKLDKLQQKLMTLVSVGRVNNGTRRTSPKIRRKGHGSDGRITKRQKPRTAREVNFRATRARVDFEGSTLNFVWKRGSSGQHCWVDSTKGNEGGEVDGGYLLCWGDSLSLEVRANADNHPIVLKWKDERNLFEGLDCIEENRRLRIREADMIGFLTGESGKNVGLVD</sequence>
<feature type="region of interest" description="Disordered" evidence="1">
    <location>
        <begin position="177"/>
        <end position="206"/>
    </location>
</feature>
<dbReference type="InParanoid" id="A0A084QQ36"/>
<protein>
    <submittedName>
        <fullName evidence="2">Uncharacterized protein</fullName>
    </submittedName>
</protein>
<dbReference type="OrthoDB" id="10317311at2759"/>
<accession>A0A084QQ36</accession>
<reference evidence="2 3" key="1">
    <citation type="journal article" date="2014" name="BMC Genomics">
        <title>Comparative genome sequencing reveals chemotype-specific gene clusters in the toxigenic black mold Stachybotrys.</title>
        <authorList>
            <person name="Semeiks J."/>
            <person name="Borek D."/>
            <person name="Otwinowski Z."/>
            <person name="Grishin N.V."/>
        </authorList>
    </citation>
    <scope>NUCLEOTIDE SEQUENCE [LARGE SCALE GENOMIC DNA]</scope>
    <source>
        <strain evidence="2 3">IBT 40285</strain>
    </source>
</reference>
<evidence type="ECO:0000256" key="1">
    <source>
        <dbReference type="SAM" id="MobiDB-lite"/>
    </source>
</evidence>
<evidence type="ECO:0000313" key="3">
    <source>
        <dbReference type="Proteomes" id="UP000028524"/>
    </source>
</evidence>
<keyword evidence="3" id="KW-1185">Reference proteome</keyword>
<proteinExistence type="predicted"/>
<gene>
    <name evidence="2" type="ORF">S40285_10900</name>
</gene>
<dbReference type="HOGENOM" id="CLU_069209_0_0_1"/>